<dbReference type="GO" id="GO:0071011">
    <property type="term" value="C:precatalytic spliceosome"/>
    <property type="evidence" value="ECO:0007669"/>
    <property type="project" value="TreeGrafter"/>
</dbReference>
<dbReference type="SUPFAM" id="SSF48452">
    <property type="entry name" value="TPR-like"/>
    <property type="match status" value="1"/>
</dbReference>
<name>A0A0A9C3Z5_ARUDO</name>
<dbReference type="GO" id="GO:0071014">
    <property type="term" value="C:post-mRNA release spliceosomal complex"/>
    <property type="evidence" value="ECO:0007669"/>
    <property type="project" value="TreeGrafter"/>
</dbReference>
<evidence type="ECO:0000256" key="4">
    <source>
        <dbReference type="ARBA" id="ARBA00022737"/>
    </source>
</evidence>
<dbReference type="GO" id="GO:0071007">
    <property type="term" value="C:U2-type catalytic step 2 spliceosome"/>
    <property type="evidence" value="ECO:0007669"/>
    <property type="project" value="TreeGrafter"/>
</dbReference>
<evidence type="ECO:0000256" key="1">
    <source>
        <dbReference type="ARBA" id="ARBA00004123"/>
    </source>
</evidence>
<proteinExistence type="inferred from homology"/>
<evidence type="ECO:0000256" key="3">
    <source>
        <dbReference type="ARBA" id="ARBA00022664"/>
    </source>
</evidence>
<keyword evidence="4" id="KW-0677">Repeat</keyword>
<protein>
    <submittedName>
        <fullName evidence="8">Crooked neck protein, putative</fullName>
    </submittedName>
</protein>
<reference evidence="8" key="1">
    <citation type="submission" date="2014-09" db="EMBL/GenBank/DDBJ databases">
        <authorList>
            <person name="Magalhaes I.L.F."/>
            <person name="Oliveira U."/>
            <person name="Santos F.R."/>
            <person name="Vidigal T.H.D.A."/>
            <person name="Brescovit A.D."/>
            <person name="Santos A.J."/>
        </authorList>
    </citation>
    <scope>NUCLEOTIDE SEQUENCE</scope>
    <source>
        <tissue evidence="8">Shoot tissue taken approximately 20 cm above the soil surface</tissue>
    </source>
</reference>
<keyword evidence="5" id="KW-0508">mRNA splicing</keyword>
<sequence>MAAQFEIRQKNLAAARRILGNAIGLAPKDKIFTKYIDIELQLGNVDRCRILYQKYIEWAPSNSNAWSSYAELEKSLGEDDRARAICLLAMDQGALDVEELLRGAFPLKKETSFSSQGDDPVEQNKVTKGAKRKRPDLTILEAAYSWKLQKLGQPQVAF</sequence>
<evidence type="ECO:0000256" key="5">
    <source>
        <dbReference type="ARBA" id="ARBA00023187"/>
    </source>
</evidence>
<dbReference type="PANTHER" id="PTHR11246">
    <property type="entry name" value="PRE-MRNA SPLICING FACTOR"/>
    <property type="match status" value="1"/>
</dbReference>
<dbReference type="GO" id="GO:0000974">
    <property type="term" value="C:Prp19 complex"/>
    <property type="evidence" value="ECO:0007669"/>
    <property type="project" value="TreeGrafter"/>
</dbReference>
<comment type="similarity">
    <text evidence="2">Belongs to the crooked-neck family.</text>
</comment>
<dbReference type="PANTHER" id="PTHR11246:SF3">
    <property type="entry name" value="CROOKED NECK-LIKE PROTEIN 1"/>
    <property type="match status" value="1"/>
</dbReference>
<feature type="region of interest" description="Disordered" evidence="7">
    <location>
        <begin position="111"/>
        <end position="131"/>
    </location>
</feature>
<keyword evidence="3" id="KW-0507">mRNA processing</keyword>
<dbReference type="AlphaFoldDB" id="A0A0A9C3Z5"/>
<dbReference type="InterPro" id="IPR045075">
    <property type="entry name" value="Syf1-like"/>
</dbReference>
<evidence type="ECO:0000256" key="7">
    <source>
        <dbReference type="SAM" id="MobiDB-lite"/>
    </source>
</evidence>
<dbReference type="SMART" id="SM00386">
    <property type="entry name" value="HAT"/>
    <property type="match status" value="2"/>
</dbReference>
<keyword evidence="6" id="KW-0539">Nucleus</keyword>
<evidence type="ECO:0000256" key="6">
    <source>
        <dbReference type="ARBA" id="ARBA00023242"/>
    </source>
</evidence>
<dbReference type="EMBL" id="GBRH01231633">
    <property type="protein sequence ID" value="JAD66262.1"/>
    <property type="molecule type" value="Transcribed_RNA"/>
</dbReference>
<dbReference type="GO" id="GO:0000245">
    <property type="term" value="P:spliceosomal complex assembly"/>
    <property type="evidence" value="ECO:0007669"/>
    <property type="project" value="TreeGrafter"/>
</dbReference>
<dbReference type="InterPro" id="IPR011990">
    <property type="entry name" value="TPR-like_helical_dom_sf"/>
</dbReference>
<comment type="subcellular location">
    <subcellularLocation>
        <location evidence="1">Nucleus</location>
    </subcellularLocation>
</comment>
<dbReference type="InterPro" id="IPR003107">
    <property type="entry name" value="HAT"/>
</dbReference>
<accession>A0A0A9C3Z5</accession>
<dbReference type="Gene3D" id="1.25.40.10">
    <property type="entry name" value="Tetratricopeptide repeat domain"/>
    <property type="match status" value="1"/>
</dbReference>
<reference evidence="8" key="2">
    <citation type="journal article" date="2015" name="Data Brief">
        <title>Shoot transcriptome of the giant reed, Arundo donax.</title>
        <authorList>
            <person name="Barrero R.A."/>
            <person name="Guerrero F.D."/>
            <person name="Moolhuijzen P."/>
            <person name="Goolsby J.A."/>
            <person name="Tidwell J."/>
            <person name="Bellgard S.E."/>
            <person name="Bellgard M.I."/>
        </authorList>
    </citation>
    <scope>NUCLEOTIDE SEQUENCE</scope>
    <source>
        <tissue evidence="8">Shoot tissue taken approximately 20 cm above the soil surface</tissue>
    </source>
</reference>
<organism evidence="8">
    <name type="scientific">Arundo donax</name>
    <name type="common">Giant reed</name>
    <name type="synonym">Donax arundinaceus</name>
    <dbReference type="NCBI Taxonomy" id="35708"/>
    <lineage>
        <taxon>Eukaryota</taxon>
        <taxon>Viridiplantae</taxon>
        <taxon>Streptophyta</taxon>
        <taxon>Embryophyta</taxon>
        <taxon>Tracheophyta</taxon>
        <taxon>Spermatophyta</taxon>
        <taxon>Magnoliopsida</taxon>
        <taxon>Liliopsida</taxon>
        <taxon>Poales</taxon>
        <taxon>Poaceae</taxon>
        <taxon>PACMAD clade</taxon>
        <taxon>Arundinoideae</taxon>
        <taxon>Arundineae</taxon>
        <taxon>Arundo</taxon>
    </lineage>
</organism>
<evidence type="ECO:0000256" key="2">
    <source>
        <dbReference type="ARBA" id="ARBA00008644"/>
    </source>
</evidence>
<evidence type="ECO:0000313" key="8">
    <source>
        <dbReference type="EMBL" id="JAD66262.1"/>
    </source>
</evidence>